<gene>
    <name evidence="3" type="ORF">GRQ65_05645</name>
</gene>
<keyword evidence="2" id="KW-0732">Signal</keyword>
<evidence type="ECO:0000313" key="4">
    <source>
        <dbReference type="Proteomes" id="UP000473325"/>
    </source>
</evidence>
<dbReference type="AlphaFoldDB" id="A0A6L7EY12"/>
<feature type="region of interest" description="Disordered" evidence="1">
    <location>
        <begin position="281"/>
        <end position="313"/>
    </location>
</feature>
<dbReference type="Proteomes" id="UP000473325">
    <property type="component" value="Unassembled WGS sequence"/>
</dbReference>
<proteinExistence type="predicted"/>
<dbReference type="EMBL" id="WUEK01000003">
    <property type="protein sequence ID" value="MXG89029.1"/>
    <property type="molecule type" value="Genomic_DNA"/>
</dbReference>
<evidence type="ECO:0008006" key="5">
    <source>
        <dbReference type="Google" id="ProtNLM"/>
    </source>
</evidence>
<protein>
    <recommendedName>
        <fullName evidence="5">DNA-binding beta-propeller fold protein YncE</fullName>
    </recommendedName>
</protein>
<keyword evidence="4" id="KW-1185">Reference proteome</keyword>
<feature type="chain" id="PRO_5038445257" description="DNA-binding beta-propeller fold protein YncE" evidence="2">
    <location>
        <begin position="31"/>
        <end position="399"/>
    </location>
</feature>
<dbReference type="RefSeq" id="WP_237447790.1">
    <property type="nucleotide sequence ID" value="NZ_WUEK01000003.1"/>
</dbReference>
<dbReference type="InterPro" id="IPR011042">
    <property type="entry name" value="6-blade_b-propeller_TolB-like"/>
</dbReference>
<feature type="signal peptide" evidence="2">
    <location>
        <begin position="1"/>
        <end position="30"/>
    </location>
</feature>
<evidence type="ECO:0000256" key="1">
    <source>
        <dbReference type="SAM" id="MobiDB-lite"/>
    </source>
</evidence>
<dbReference type="Gene3D" id="2.120.10.30">
    <property type="entry name" value="TolB, C-terminal domain"/>
    <property type="match status" value="1"/>
</dbReference>
<dbReference type="SUPFAM" id="SSF101898">
    <property type="entry name" value="NHL repeat"/>
    <property type="match status" value="1"/>
</dbReference>
<accession>A0A6L7EY12</accession>
<reference evidence="3 4" key="1">
    <citation type="submission" date="2019-12" db="EMBL/GenBank/DDBJ databases">
        <authorList>
            <person name="Kun Z."/>
        </authorList>
    </citation>
    <scope>NUCLEOTIDE SEQUENCE [LARGE SCALE GENOMIC DNA]</scope>
    <source>
        <strain evidence="3 4">YIM 123512</strain>
    </source>
</reference>
<sequence length="399" mass="40531">MNLRPVRLSALLTAAVVAVSTLGSTPPAVAAATSNPSADLAFVTTDPGGGYSVRTLSATGIEATVASGPSLSPGLALDPAGTVYWSGYDTVYALDEGGTTPTAIATGFLNAQYLTADRSGDLHVVDQGAGTVSRIAAGSRAVTTMVPGQSGVTPVAVAVEADGDLLLTRRLSGGSDLVEVPAGGGPTRVVATTTRIWSGVAVAPDSSVWVAETYTPQLLHIDVSTGATLSSVPLPSIVFGPGVDAAGNVYAGAGPDLYEVTAGTSVAPVLRWQGGGGLVGTVATRPARPAVTPLPNPTPDPRPGPDPTPTSWLSPVVTTAKARVRLGVIVVRAEHLVPGEAYEIRLRGRTRSRGTVAPDGTVSVRITLPSRLDGVRRVKVIGSTSGRITRAFEIGWRRG</sequence>
<evidence type="ECO:0000313" key="3">
    <source>
        <dbReference type="EMBL" id="MXG89029.1"/>
    </source>
</evidence>
<feature type="compositionally biased region" description="Pro residues" evidence="1">
    <location>
        <begin position="292"/>
        <end position="308"/>
    </location>
</feature>
<organism evidence="3 4">
    <name type="scientific">Nocardioides flavescens</name>
    <dbReference type="NCBI Taxonomy" id="2691959"/>
    <lineage>
        <taxon>Bacteria</taxon>
        <taxon>Bacillati</taxon>
        <taxon>Actinomycetota</taxon>
        <taxon>Actinomycetes</taxon>
        <taxon>Propionibacteriales</taxon>
        <taxon>Nocardioidaceae</taxon>
        <taxon>Nocardioides</taxon>
    </lineage>
</organism>
<comment type="caution">
    <text evidence="3">The sequence shown here is derived from an EMBL/GenBank/DDBJ whole genome shotgun (WGS) entry which is preliminary data.</text>
</comment>
<evidence type="ECO:0000256" key="2">
    <source>
        <dbReference type="SAM" id="SignalP"/>
    </source>
</evidence>
<name>A0A6L7EY12_9ACTN</name>